<keyword evidence="5" id="KW-1185">Reference proteome</keyword>
<keyword evidence="2" id="KW-0812">Transmembrane</keyword>
<sequence length="919" mass="97876">MTVGVAPVGATEPIELEDGDDFIYHGQTVLIDVADEFDVEDGDEMYVYELEDDSIEAVADRPTVEDGTITFDSDDIDDSDGPQFALTAESGLDGTVREYTIDEQRFDVEWDRETVTSSDAAAELEVDTNRPSEYNVTISADDLDYDDLAATFLHNDTDVEEVTEPAQLPFDRLDYDPDDGDDLEDLRDDGYLTLNLAESDNYSADGAIDANFMALDETEGLPDDGDYNFDLTVTDTTAEDSSSIEIGETGAAFDEDHYTHAAGDLVELTVDLEATDDAWLMLGGEDAGFVDVLYVEDDDGSGDVTFTANTRLMGTDHSHIDGVGPDDTDIVYDAEDDVIESYIHDEIVGTDDTDVGEATFYADANVEDGDPIPFEEYLAELDILDAGDGGTDQLDRPLQPTVYGLTVERGQNFVVDDGEAAADDAIGSAELDLFQPSVGDANTSVAPAADADDTTTVDALESETTASDGVAIGDRAVVEFEATGLTGALATIDYVENGNDIVDGPAAGYRSNVLYELTDGDSTWSGEGITFEFEGPNIPNQEPNTLALEDAELEDIAVLASIQERADESGTLAIVVDTDDEPFAESLEDGDDFDARLAYEGGAERYEFDRQSGVFGGEDGDTSVPSHPYTPTGTTYNATATPTFESPAAAFDNADGGTVPIPPEPNAPATGETNVAPGTTVTVTVRDRSTDDESADEEPPFLVRDEPTVTENGTFDAQLALEDRSVAEQGIVEFDYRGETIETTDVIFAMTDDDRPPYFETNLEAPETVDPGDAFEVNATVQNTGDEPGTAALRTTAGEEVLIDEALELEANATNESTATIDIGNETDTLAVVASTQDTAAMSTVAIDETDPTPTVDEPVTEEDDRQIGGSTGTNDSDTSDDDEPSPADEEADGVPGFGILVGVVTVVLGVIVASRCWD</sequence>
<keyword evidence="2" id="KW-0472">Membrane</keyword>
<dbReference type="RefSeq" id="WP_141465352.1">
    <property type="nucleotide sequence ID" value="NZ_RBZW01000039.1"/>
</dbReference>
<accession>A0A4S3TKX3</accession>
<comment type="caution">
    <text evidence="4">The sequence shown here is derived from an EMBL/GenBank/DDBJ whole genome shotgun (WGS) entry which is preliminary data.</text>
</comment>
<dbReference type="Pfam" id="PF25162">
    <property type="entry name" value="DUF7827"/>
    <property type="match status" value="1"/>
</dbReference>
<evidence type="ECO:0000313" key="4">
    <source>
        <dbReference type="EMBL" id="THE64220.1"/>
    </source>
</evidence>
<name>A0A4S3TKX3_9EURY</name>
<evidence type="ECO:0000259" key="3">
    <source>
        <dbReference type="Pfam" id="PF25162"/>
    </source>
</evidence>
<reference evidence="4 5" key="1">
    <citation type="submission" date="2018-10" db="EMBL/GenBank/DDBJ databases">
        <title>Natronolimnobius sp. XQ-INN 246 isolated from Inner Mongolia Autonomous Region of China.</title>
        <authorList>
            <person name="Xue Q."/>
        </authorList>
    </citation>
    <scope>NUCLEOTIDE SEQUENCE [LARGE SCALE GENOMIC DNA]</scope>
    <source>
        <strain evidence="4 5">XQ-INN 246</strain>
    </source>
</reference>
<feature type="domain" description="DUF7827" evidence="3">
    <location>
        <begin position="247"/>
        <end position="348"/>
    </location>
</feature>
<gene>
    <name evidence="4" type="ORF">D8Y22_14255</name>
</gene>
<evidence type="ECO:0000313" key="5">
    <source>
        <dbReference type="Proteomes" id="UP000318864"/>
    </source>
</evidence>
<keyword evidence="2" id="KW-1133">Transmembrane helix</keyword>
<dbReference type="InterPro" id="IPR057149">
    <property type="entry name" value="DUF7827"/>
</dbReference>
<dbReference type="NCBIfam" id="NF045517">
    <property type="entry name" value="halo_surf_dom"/>
    <property type="match status" value="1"/>
</dbReference>
<dbReference type="OrthoDB" id="205643at2157"/>
<evidence type="ECO:0000256" key="1">
    <source>
        <dbReference type="SAM" id="MobiDB-lite"/>
    </source>
</evidence>
<organism evidence="4 5">
    <name type="scientific">Salinadaptatus halalkaliphilus</name>
    <dbReference type="NCBI Taxonomy" id="2419781"/>
    <lineage>
        <taxon>Archaea</taxon>
        <taxon>Methanobacteriati</taxon>
        <taxon>Methanobacteriota</taxon>
        <taxon>Stenosarchaea group</taxon>
        <taxon>Halobacteria</taxon>
        <taxon>Halobacteriales</taxon>
        <taxon>Natrialbaceae</taxon>
        <taxon>Salinadaptatus</taxon>
    </lineage>
</organism>
<feature type="transmembrane region" description="Helical" evidence="2">
    <location>
        <begin position="895"/>
        <end position="914"/>
    </location>
</feature>
<protein>
    <recommendedName>
        <fullName evidence="3">DUF7827 domain-containing protein</fullName>
    </recommendedName>
</protein>
<evidence type="ECO:0000256" key="2">
    <source>
        <dbReference type="SAM" id="Phobius"/>
    </source>
</evidence>
<feature type="compositionally biased region" description="Acidic residues" evidence="1">
    <location>
        <begin position="878"/>
        <end position="893"/>
    </location>
</feature>
<dbReference type="AlphaFoldDB" id="A0A4S3TKX3"/>
<proteinExistence type="predicted"/>
<feature type="region of interest" description="Disordered" evidence="1">
    <location>
        <begin position="842"/>
        <end position="896"/>
    </location>
</feature>
<dbReference type="EMBL" id="RBZW01000039">
    <property type="protein sequence ID" value="THE64220.1"/>
    <property type="molecule type" value="Genomic_DNA"/>
</dbReference>
<dbReference type="Proteomes" id="UP000318864">
    <property type="component" value="Unassembled WGS sequence"/>
</dbReference>